<dbReference type="InterPro" id="IPR050172">
    <property type="entry name" value="SsuD_RutA_monooxygenase"/>
</dbReference>
<protein>
    <submittedName>
        <fullName evidence="6">LLM class flavin-dependent oxidoreductase</fullName>
    </submittedName>
</protein>
<evidence type="ECO:0000256" key="3">
    <source>
        <dbReference type="ARBA" id="ARBA00023002"/>
    </source>
</evidence>
<evidence type="ECO:0000259" key="5">
    <source>
        <dbReference type="Pfam" id="PF00296"/>
    </source>
</evidence>
<name>A0ABX5VN15_9MICO</name>
<keyword evidence="3" id="KW-0560">Oxidoreductase</keyword>
<sequence length="263" mass="29277">MRYAVSIPPFTDARTVLELGREAERAGWDGVFLWDHVQWSPGMPVHDPWVLLGALAQLTERALLGTLVTPVTRRRPTTLAKQVTTLDHLSDGRAVLGVGLGEPRDLDFADLGDEADPRVRGAMLDESLDVLDRLWRGPTDHAGDHYTVRADFRPRPVQQPRPRVWVAGVVPNRKPLRRARRWDGVVPIGTDGDLTPDALADYLALVPPGEDQREDWDVVAHWARGVPAQEYADAGATWLVISAWPTEDGWVEGLRQGIRHALD</sequence>
<gene>
    <name evidence="6" type="ORF">FE251_11325</name>
</gene>
<keyword evidence="1" id="KW-0285">Flavoprotein</keyword>
<evidence type="ECO:0000256" key="4">
    <source>
        <dbReference type="ARBA" id="ARBA00023033"/>
    </source>
</evidence>
<keyword evidence="2" id="KW-0288">FMN</keyword>
<dbReference type="InterPro" id="IPR036661">
    <property type="entry name" value="Luciferase-like_sf"/>
</dbReference>
<evidence type="ECO:0000256" key="2">
    <source>
        <dbReference type="ARBA" id="ARBA00022643"/>
    </source>
</evidence>
<dbReference type="InterPro" id="IPR011251">
    <property type="entry name" value="Luciferase-like_dom"/>
</dbReference>
<reference evidence="6 7" key="1">
    <citation type="submission" date="2019-05" db="EMBL/GenBank/DDBJ databases">
        <title>Georgenia *** sp. nov., and Georgenia *** sp. nov., isolated from the intestinal contents of plateau pika (Ochotona curzoniae) in the Qinghai-Tibet plateau of China.</title>
        <authorList>
            <person name="Tian Z."/>
        </authorList>
    </citation>
    <scope>NUCLEOTIDE SEQUENCE [LARGE SCALE GENOMIC DNA]</scope>
    <source>
        <strain evidence="6 7">Z294</strain>
    </source>
</reference>
<evidence type="ECO:0000313" key="7">
    <source>
        <dbReference type="Proteomes" id="UP000313948"/>
    </source>
</evidence>
<feature type="domain" description="Luciferase-like" evidence="5">
    <location>
        <begin position="12"/>
        <end position="203"/>
    </location>
</feature>
<evidence type="ECO:0000313" key="6">
    <source>
        <dbReference type="EMBL" id="QDB79899.1"/>
    </source>
</evidence>
<dbReference type="Pfam" id="PF00296">
    <property type="entry name" value="Bac_luciferase"/>
    <property type="match status" value="1"/>
</dbReference>
<dbReference type="Gene3D" id="3.20.20.30">
    <property type="entry name" value="Luciferase-like domain"/>
    <property type="match status" value="1"/>
</dbReference>
<accession>A0ABX5VN15</accession>
<dbReference type="RefSeq" id="WP_139948819.1">
    <property type="nucleotide sequence ID" value="NZ_CP040899.1"/>
</dbReference>
<dbReference type="PANTHER" id="PTHR42847:SF4">
    <property type="entry name" value="ALKANESULFONATE MONOOXYGENASE-RELATED"/>
    <property type="match status" value="1"/>
</dbReference>
<keyword evidence="7" id="KW-1185">Reference proteome</keyword>
<organism evidence="6 7">
    <name type="scientific">Georgenia wutianyii</name>
    <dbReference type="NCBI Taxonomy" id="2585135"/>
    <lineage>
        <taxon>Bacteria</taxon>
        <taxon>Bacillati</taxon>
        <taxon>Actinomycetota</taxon>
        <taxon>Actinomycetes</taxon>
        <taxon>Micrococcales</taxon>
        <taxon>Bogoriellaceae</taxon>
        <taxon>Georgenia</taxon>
    </lineage>
</organism>
<evidence type="ECO:0000256" key="1">
    <source>
        <dbReference type="ARBA" id="ARBA00022630"/>
    </source>
</evidence>
<dbReference type="EMBL" id="CP040899">
    <property type="protein sequence ID" value="QDB79899.1"/>
    <property type="molecule type" value="Genomic_DNA"/>
</dbReference>
<dbReference type="Proteomes" id="UP000313948">
    <property type="component" value="Chromosome"/>
</dbReference>
<proteinExistence type="predicted"/>
<keyword evidence="4" id="KW-0503">Monooxygenase</keyword>
<dbReference type="SUPFAM" id="SSF51679">
    <property type="entry name" value="Bacterial luciferase-like"/>
    <property type="match status" value="1"/>
</dbReference>
<dbReference type="PANTHER" id="PTHR42847">
    <property type="entry name" value="ALKANESULFONATE MONOOXYGENASE"/>
    <property type="match status" value="1"/>
</dbReference>